<feature type="domain" description="DUF7054" evidence="2">
    <location>
        <begin position="113"/>
        <end position="196"/>
    </location>
</feature>
<evidence type="ECO:0000256" key="1">
    <source>
        <dbReference type="SAM" id="MobiDB-lite"/>
    </source>
</evidence>
<protein>
    <recommendedName>
        <fullName evidence="2">DUF7054 domain-containing protein</fullName>
    </recommendedName>
</protein>
<dbReference type="PANTHER" id="PTHR33270:SF6">
    <property type="entry name" value="OS02G0448600 PROTEIN"/>
    <property type="match status" value="1"/>
</dbReference>
<name>A0AA87ZIB0_FICCA</name>
<gene>
    <name evidence="3" type="ORF">TIFTF001_003720</name>
</gene>
<evidence type="ECO:0000313" key="4">
    <source>
        <dbReference type="Proteomes" id="UP001187192"/>
    </source>
</evidence>
<dbReference type="InterPro" id="IPR040358">
    <property type="entry name" value="At4g22758-like"/>
</dbReference>
<keyword evidence="4" id="KW-1185">Reference proteome</keyword>
<organism evidence="3 4">
    <name type="scientific">Ficus carica</name>
    <name type="common">Common fig</name>
    <dbReference type="NCBI Taxonomy" id="3494"/>
    <lineage>
        <taxon>Eukaryota</taxon>
        <taxon>Viridiplantae</taxon>
        <taxon>Streptophyta</taxon>
        <taxon>Embryophyta</taxon>
        <taxon>Tracheophyta</taxon>
        <taxon>Spermatophyta</taxon>
        <taxon>Magnoliopsida</taxon>
        <taxon>eudicotyledons</taxon>
        <taxon>Gunneridae</taxon>
        <taxon>Pentapetalae</taxon>
        <taxon>rosids</taxon>
        <taxon>fabids</taxon>
        <taxon>Rosales</taxon>
        <taxon>Moraceae</taxon>
        <taxon>Ficeae</taxon>
        <taxon>Ficus</taxon>
    </lineage>
</organism>
<comment type="caution">
    <text evidence="3">The sequence shown here is derived from an EMBL/GenBank/DDBJ whole genome shotgun (WGS) entry which is preliminary data.</text>
</comment>
<accession>A0AA87ZIB0</accession>
<dbReference type="InterPro" id="IPR055482">
    <property type="entry name" value="DUF7054"/>
</dbReference>
<evidence type="ECO:0000313" key="3">
    <source>
        <dbReference type="EMBL" id="GMN32535.1"/>
    </source>
</evidence>
<feature type="compositionally biased region" description="Basic residues" evidence="1">
    <location>
        <begin position="27"/>
        <end position="44"/>
    </location>
</feature>
<dbReference type="Pfam" id="PF23156">
    <property type="entry name" value="DUF7054"/>
    <property type="match status" value="1"/>
</dbReference>
<dbReference type="Gramene" id="FCD_00006748-RA">
    <property type="protein sequence ID" value="FCD_00006748-RA:cds"/>
    <property type="gene ID" value="FCD_00006748"/>
</dbReference>
<feature type="region of interest" description="Disordered" evidence="1">
    <location>
        <begin position="1"/>
        <end position="44"/>
    </location>
</feature>
<feature type="compositionally biased region" description="Basic residues" evidence="1">
    <location>
        <begin position="1"/>
        <end position="20"/>
    </location>
</feature>
<dbReference type="AlphaFoldDB" id="A0AA87ZIB0"/>
<dbReference type="PANTHER" id="PTHR33270">
    <property type="entry name" value="BNAC05G50380D PROTEIN"/>
    <property type="match status" value="1"/>
</dbReference>
<reference evidence="3" key="1">
    <citation type="submission" date="2023-07" db="EMBL/GenBank/DDBJ databases">
        <title>draft genome sequence of fig (Ficus carica).</title>
        <authorList>
            <person name="Takahashi T."/>
            <person name="Nishimura K."/>
        </authorList>
    </citation>
    <scope>NUCLEOTIDE SEQUENCE</scope>
</reference>
<dbReference type="EMBL" id="BTGU01000003">
    <property type="protein sequence ID" value="GMN32535.1"/>
    <property type="molecule type" value="Genomic_DNA"/>
</dbReference>
<sequence length="257" mass="28665">MSDRGQRRRAPATGRRRSRPPHPSPSPRRKTPPAPRRSMKHSKPIKILKRCSSEPALWTCGGSDAGDDDHRRFLGSENVLFRPHTFTDVFASSPPLLSFSPRQSHESLGYKRDAKVVVNVTVEGSPGPLRTMVKLGSSVEDTINLVVDKYTEEGRTPKLDKDAASFLELHHSYFSLQSLDKAEMIGDVGSRSFYLRKSSSRNSSNNGASTLFTSELAPERAASPPPPVFQLPSFFALPIQKIVRRTRKLWKILVCSQ</sequence>
<proteinExistence type="predicted"/>
<dbReference type="Proteomes" id="UP001187192">
    <property type="component" value="Unassembled WGS sequence"/>
</dbReference>
<evidence type="ECO:0000259" key="2">
    <source>
        <dbReference type="Pfam" id="PF23156"/>
    </source>
</evidence>